<feature type="domain" description="CobQ/CobB/MinD/ParA nucleotide binding" evidence="1">
    <location>
        <begin position="7"/>
        <end position="178"/>
    </location>
</feature>
<dbReference type="RefSeq" id="WP_085441969.1">
    <property type="nucleotide sequence ID" value="NZ_LVJN01000018.1"/>
</dbReference>
<dbReference type="InterPro" id="IPR050678">
    <property type="entry name" value="DNA_Partitioning_ATPase"/>
</dbReference>
<dbReference type="Proteomes" id="UP000194003">
    <property type="component" value="Unassembled WGS sequence"/>
</dbReference>
<accession>A0A1Y2K737</accession>
<dbReference type="STRING" id="1434232.MAIT1_03529"/>
<dbReference type="Pfam" id="PF01656">
    <property type="entry name" value="CbiA"/>
    <property type="match status" value="1"/>
</dbReference>
<protein>
    <submittedName>
        <fullName evidence="2">Putative chromosome segregation ATPase</fullName>
    </submittedName>
</protein>
<evidence type="ECO:0000313" key="2">
    <source>
        <dbReference type="EMBL" id="OSM05350.1"/>
    </source>
</evidence>
<dbReference type="SUPFAM" id="SSF52540">
    <property type="entry name" value="P-loop containing nucleoside triphosphate hydrolases"/>
    <property type="match status" value="1"/>
</dbReference>
<evidence type="ECO:0000313" key="3">
    <source>
        <dbReference type="Proteomes" id="UP000194003"/>
    </source>
</evidence>
<dbReference type="PANTHER" id="PTHR13696:SF96">
    <property type="entry name" value="COBQ_COBB_MIND_PARA NUCLEOTIDE BINDING DOMAIN-CONTAINING PROTEIN"/>
    <property type="match status" value="1"/>
</dbReference>
<dbReference type="InterPro" id="IPR002586">
    <property type="entry name" value="CobQ/CobB/MinD/ParA_Nub-bd_dom"/>
</dbReference>
<gene>
    <name evidence="2" type="ORF">MAIT1_03529</name>
</gene>
<dbReference type="InterPro" id="IPR027417">
    <property type="entry name" value="P-loop_NTPase"/>
</dbReference>
<dbReference type="OrthoDB" id="9804460at2"/>
<comment type="caution">
    <text evidence="2">The sequence shown here is derived from an EMBL/GenBank/DDBJ whole genome shotgun (WGS) entry which is preliminary data.</text>
</comment>
<evidence type="ECO:0000259" key="1">
    <source>
        <dbReference type="Pfam" id="PF01656"/>
    </source>
</evidence>
<sequence>MAVYALYHQKGGTGKSTLAVALSWRLAQSGASVLLLDADDQGTASHWYESVGEALNLPLLVRHQLLQTLPEALPRFTPQFEHVIIDAPPRLETALVDLLAICDRLIIPCRPTLPDIWSLEGLSALLAQAQAKRAAPLPAMIAINHYRGEDLGPLHAQAVAYHLSVMDAPIPWDPAFAALFSGAPLPEHFSQLLENLLPR</sequence>
<dbReference type="AlphaFoldDB" id="A0A1Y2K737"/>
<dbReference type="PANTHER" id="PTHR13696">
    <property type="entry name" value="P-LOOP CONTAINING NUCLEOSIDE TRIPHOSPHATE HYDROLASE"/>
    <property type="match status" value="1"/>
</dbReference>
<reference evidence="2 3" key="1">
    <citation type="journal article" date="2016" name="BMC Genomics">
        <title>Combined genomic and structural analyses of a cultured magnetotactic bacterium reveals its niche adaptation to a dynamic environment.</title>
        <authorList>
            <person name="Araujo A.C."/>
            <person name="Morillo V."/>
            <person name="Cypriano J."/>
            <person name="Teixeira L.C."/>
            <person name="Leao P."/>
            <person name="Lyra S."/>
            <person name="Almeida L.G."/>
            <person name="Bazylinski D.A."/>
            <person name="Vasconcellos A.T."/>
            <person name="Abreu F."/>
            <person name="Lins U."/>
        </authorList>
    </citation>
    <scope>NUCLEOTIDE SEQUENCE [LARGE SCALE GENOMIC DNA]</scope>
    <source>
        <strain evidence="2 3">IT-1</strain>
    </source>
</reference>
<dbReference type="Gene3D" id="3.40.50.300">
    <property type="entry name" value="P-loop containing nucleotide triphosphate hydrolases"/>
    <property type="match status" value="1"/>
</dbReference>
<proteinExistence type="predicted"/>
<dbReference type="EMBL" id="LVJN01000018">
    <property type="protein sequence ID" value="OSM05350.1"/>
    <property type="molecule type" value="Genomic_DNA"/>
</dbReference>
<keyword evidence="3" id="KW-1185">Reference proteome</keyword>
<dbReference type="CDD" id="cd02042">
    <property type="entry name" value="ParAB_family"/>
    <property type="match status" value="1"/>
</dbReference>
<organism evidence="2 3">
    <name type="scientific">Magnetofaba australis IT-1</name>
    <dbReference type="NCBI Taxonomy" id="1434232"/>
    <lineage>
        <taxon>Bacteria</taxon>
        <taxon>Pseudomonadati</taxon>
        <taxon>Pseudomonadota</taxon>
        <taxon>Magnetococcia</taxon>
        <taxon>Magnetococcales</taxon>
        <taxon>Magnetococcaceae</taxon>
        <taxon>Magnetofaba</taxon>
    </lineage>
</organism>
<name>A0A1Y2K737_9PROT</name>